<name>A0ABD0QZP9_CIRMR</name>
<evidence type="ECO:0000313" key="2">
    <source>
        <dbReference type="EMBL" id="KAL0191245.1"/>
    </source>
</evidence>
<feature type="non-terminal residue" evidence="2">
    <location>
        <position position="1"/>
    </location>
</feature>
<protein>
    <submittedName>
        <fullName evidence="2">Uncharacterized protein</fullName>
    </submittedName>
</protein>
<sequence length="50" mass="4657">AQHSPGFPQAAASFRQSAAGRHSPVCAPPAPAAPAAAHPAAAANTGGCGP</sequence>
<feature type="non-terminal residue" evidence="2">
    <location>
        <position position="50"/>
    </location>
</feature>
<evidence type="ECO:0000313" key="3">
    <source>
        <dbReference type="Proteomes" id="UP001529510"/>
    </source>
</evidence>
<keyword evidence="3" id="KW-1185">Reference proteome</keyword>
<evidence type="ECO:0000256" key="1">
    <source>
        <dbReference type="SAM" id="MobiDB-lite"/>
    </source>
</evidence>
<reference evidence="2 3" key="1">
    <citation type="submission" date="2024-05" db="EMBL/GenBank/DDBJ databases">
        <title>Genome sequencing and assembly of Indian major carp, Cirrhinus mrigala (Hamilton, 1822).</title>
        <authorList>
            <person name="Mohindra V."/>
            <person name="Chowdhury L.M."/>
            <person name="Lal K."/>
            <person name="Jena J.K."/>
        </authorList>
    </citation>
    <scope>NUCLEOTIDE SEQUENCE [LARGE SCALE GENOMIC DNA]</scope>
    <source>
        <strain evidence="2">CM1030</strain>
        <tissue evidence="2">Blood</tissue>
    </source>
</reference>
<comment type="caution">
    <text evidence="2">The sequence shown here is derived from an EMBL/GenBank/DDBJ whole genome shotgun (WGS) entry which is preliminary data.</text>
</comment>
<accession>A0ABD0QZP9</accession>
<dbReference type="EMBL" id="JAMKFB020000006">
    <property type="protein sequence ID" value="KAL0191245.1"/>
    <property type="molecule type" value="Genomic_DNA"/>
</dbReference>
<feature type="compositionally biased region" description="Low complexity" evidence="1">
    <location>
        <begin position="33"/>
        <end position="43"/>
    </location>
</feature>
<dbReference type="AlphaFoldDB" id="A0ABD0QZP9"/>
<dbReference type="Proteomes" id="UP001529510">
    <property type="component" value="Unassembled WGS sequence"/>
</dbReference>
<feature type="region of interest" description="Disordered" evidence="1">
    <location>
        <begin position="1"/>
        <end position="50"/>
    </location>
</feature>
<organism evidence="2 3">
    <name type="scientific">Cirrhinus mrigala</name>
    <name type="common">Mrigala</name>
    <dbReference type="NCBI Taxonomy" id="683832"/>
    <lineage>
        <taxon>Eukaryota</taxon>
        <taxon>Metazoa</taxon>
        <taxon>Chordata</taxon>
        <taxon>Craniata</taxon>
        <taxon>Vertebrata</taxon>
        <taxon>Euteleostomi</taxon>
        <taxon>Actinopterygii</taxon>
        <taxon>Neopterygii</taxon>
        <taxon>Teleostei</taxon>
        <taxon>Ostariophysi</taxon>
        <taxon>Cypriniformes</taxon>
        <taxon>Cyprinidae</taxon>
        <taxon>Labeoninae</taxon>
        <taxon>Labeonini</taxon>
        <taxon>Cirrhinus</taxon>
    </lineage>
</organism>
<proteinExistence type="predicted"/>
<gene>
    <name evidence="2" type="ORF">M9458_013943</name>
</gene>